<evidence type="ECO:0000256" key="2">
    <source>
        <dbReference type="ARBA" id="ARBA00003015"/>
    </source>
</evidence>
<protein>
    <recommendedName>
        <fullName evidence="7">tRNA (guanine-N(7)-)-methyltransferase</fullName>
        <ecNumber evidence="7">2.1.1.33</ecNumber>
    </recommendedName>
    <alternativeName>
        <fullName evidence="7">tRNA (guanine(46)-N(7))-methyltransferase</fullName>
    </alternativeName>
    <alternativeName>
        <fullName evidence="7">tRNA(m7G46)-methyltransferase</fullName>
    </alternativeName>
</protein>
<evidence type="ECO:0000256" key="6">
    <source>
        <dbReference type="ARBA" id="ARBA00022694"/>
    </source>
</evidence>
<dbReference type="EC" id="2.1.1.33" evidence="7"/>
<feature type="binding site" evidence="7">
    <location>
        <position position="45"/>
    </location>
    <ligand>
        <name>S-adenosyl-L-methionine</name>
        <dbReference type="ChEBI" id="CHEBI:59789"/>
    </ligand>
</feature>
<dbReference type="EMBL" id="JAUHJS010000001">
    <property type="protein sequence ID" value="MDN4164057.1"/>
    <property type="molecule type" value="Genomic_DNA"/>
</dbReference>
<evidence type="ECO:0000313" key="9">
    <source>
        <dbReference type="Proteomes" id="UP001168552"/>
    </source>
</evidence>
<evidence type="ECO:0000256" key="5">
    <source>
        <dbReference type="ARBA" id="ARBA00022691"/>
    </source>
</evidence>
<dbReference type="Gene3D" id="3.40.50.150">
    <property type="entry name" value="Vaccinia Virus protein VP39"/>
    <property type="match status" value="1"/>
</dbReference>
<feature type="binding site" evidence="7">
    <location>
        <position position="70"/>
    </location>
    <ligand>
        <name>S-adenosyl-L-methionine</name>
        <dbReference type="ChEBI" id="CHEBI:59789"/>
    </ligand>
</feature>
<keyword evidence="3 7" id="KW-0489">Methyltransferase</keyword>
<dbReference type="GO" id="GO:0008176">
    <property type="term" value="F:tRNA (guanine(46)-N7)-methyltransferase activity"/>
    <property type="evidence" value="ECO:0007669"/>
    <property type="project" value="UniProtKB-EC"/>
</dbReference>
<dbReference type="HAMAP" id="MF_01057">
    <property type="entry name" value="tRNA_methyltr_TrmB"/>
    <property type="match status" value="1"/>
</dbReference>
<dbReference type="SUPFAM" id="SSF53335">
    <property type="entry name" value="S-adenosyl-L-methionine-dependent methyltransferases"/>
    <property type="match status" value="1"/>
</dbReference>
<comment type="pathway">
    <text evidence="7">tRNA modification; N(7)-methylguanine-tRNA biosynthesis.</text>
</comment>
<comment type="caution">
    <text evidence="7">Lacks conserved residue(s) required for the propagation of feature annotation.</text>
</comment>
<comment type="function">
    <text evidence="2 7">Catalyzes the formation of N(7)-methylguanine at position 46 (m7G46) in tRNA.</text>
</comment>
<proteinExistence type="inferred from homology"/>
<evidence type="ECO:0000256" key="3">
    <source>
        <dbReference type="ARBA" id="ARBA00022603"/>
    </source>
</evidence>
<accession>A0ABT8F0V4</accession>
<feature type="binding site" evidence="7">
    <location>
        <begin position="196"/>
        <end position="199"/>
    </location>
    <ligand>
        <name>substrate</name>
    </ligand>
</feature>
<keyword evidence="9" id="KW-1185">Reference proteome</keyword>
<comment type="catalytic activity">
    <reaction evidence="1 7">
        <text>guanosine(46) in tRNA + S-adenosyl-L-methionine = N(7)-methylguanosine(46) in tRNA + S-adenosyl-L-homocysteine</text>
        <dbReference type="Rhea" id="RHEA:42708"/>
        <dbReference type="Rhea" id="RHEA-COMP:10188"/>
        <dbReference type="Rhea" id="RHEA-COMP:10189"/>
        <dbReference type="ChEBI" id="CHEBI:57856"/>
        <dbReference type="ChEBI" id="CHEBI:59789"/>
        <dbReference type="ChEBI" id="CHEBI:74269"/>
        <dbReference type="ChEBI" id="CHEBI:74480"/>
        <dbReference type="EC" id="2.1.1.33"/>
    </reaction>
</comment>
<dbReference type="InterPro" id="IPR003358">
    <property type="entry name" value="tRNA_(Gua-N-7)_MeTrfase_Trmb"/>
</dbReference>
<keyword evidence="4 7" id="KW-0808">Transferase</keyword>
<dbReference type="RefSeq" id="WP_320002584.1">
    <property type="nucleotide sequence ID" value="NZ_JAUHJS010000001.1"/>
</dbReference>
<comment type="similarity">
    <text evidence="7">Belongs to the class I-like SAM-binding methyltransferase superfamily. TrmB family.</text>
</comment>
<dbReference type="InterPro" id="IPR055361">
    <property type="entry name" value="tRNA_methyltr_TrmB_bact"/>
</dbReference>
<feature type="binding site" evidence="7">
    <location>
        <position position="119"/>
    </location>
    <ligand>
        <name>S-adenosyl-L-methionine</name>
        <dbReference type="ChEBI" id="CHEBI:59789"/>
    </ligand>
</feature>
<dbReference type="NCBIfam" id="TIGR00091">
    <property type="entry name" value="tRNA (guanosine(46)-N7)-methyltransferase TrmB"/>
    <property type="match status" value="1"/>
</dbReference>
<reference evidence="8" key="1">
    <citation type="submission" date="2023-06" db="EMBL/GenBank/DDBJ databases">
        <title>Cytophagales bacterium Strain LB-30, isolated from soil.</title>
        <authorList>
            <person name="Liu B."/>
        </authorList>
    </citation>
    <scope>NUCLEOTIDE SEQUENCE</scope>
    <source>
        <strain evidence="8">LB-30</strain>
    </source>
</reference>
<keyword evidence="6 7" id="KW-0819">tRNA processing</keyword>
<dbReference type="PROSITE" id="PS51625">
    <property type="entry name" value="SAM_MT_TRMB"/>
    <property type="match status" value="1"/>
</dbReference>
<keyword evidence="5 7" id="KW-0949">S-adenosyl-L-methionine</keyword>
<dbReference type="Pfam" id="PF02390">
    <property type="entry name" value="Methyltransf_4"/>
    <property type="match status" value="1"/>
</dbReference>
<evidence type="ECO:0000313" key="8">
    <source>
        <dbReference type="EMBL" id="MDN4164057.1"/>
    </source>
</evidence>
<dbReference type="NCBIfam" id="NF001080">
    <property type="entry name" value="PRK00121.2-2"/>
    <property type="match status" value="1"/>
</dbReference>
<name>A0ABT8F0V4_9BACT</name>
<sequence>MRSKKKRFEENAHLDTIIEPGKDLFKTVKGQWHTVFGNTNPLHLELACGKGEYTTGLAPHHPNVNFIGVDVKGDRIWYGANVARKQGLNNVAFLRTPIQYLEEFFQEREIEEIWIVFPDPQPKDRNEKHRLTFKTYVDLYKRLLKPGGWIKLKTDNTLLYEYTLETLQQRDDIEEIIHTPDLYHSDFMPEHFGIVTRFEKKFFEKGERIKYLKFRFTTP</sequence>
<dbReference type="PANTHER" id="PTHR23417:SF14">
    <property type="entry name" value="PENTACOTRIPEPTIDE-REPEAT REGION OF PRORP DOMAIN-CONTAINING PROTEIN"/>
    <property type="match status" value="1"/>
</dbReference>
<evidence type="ECO:0000256" key="1">
    <source>
        <dbReference type="ARBA" id="ARBA00000142"/>
    </source>
</evidence>
<dbReference type="InterPro" id="IPR029063">
    <property type="entry name" value="SAM-dependent_MTases_sf"/>
</dbReference>
<evidence type="ECO:0000256" key="7">
    <source>
        <dbReference type="HAMAP-Rule" id="MF_01057"/>
    </source>
</evidence>
<comment type="caution">
    <text evidence="8">The sequence shown here is derived from an EMBL/GenBank/DDBJ whole genome shotgun (WGS) entry which is preliminary data.</text>
</comment>
<dbReference type="PANTHER" id="PTHR23417">
    <property type="entry name" value="3-DEOXY-D-MANNO-OCTULOSONIC-ACID TRANSFERASE/TRNA GUANINE-N 7 - -METHYLTRANSFERASE"/>
    <property type="match status" value="1"/>
</dbReference>
<feature type="binding site" evidence="7">
    <location>
        <position position="155"/>
    </location>
    <ligand>
        <name>substrate</name>
    </ligand>
</feature>
<organism evidence="8 9">
    <name type="scientific">Shiella aurantiaca</name>
    <dbReference type="NCBI Taxonomy" id="3058365"/>
    <lineage>
        <taxon>Bacteria</taxon>
        <taxon>Pseudomonadati</taxon>
        <taxon>Bacteroidota</taxon>
        <taxon>Cytophagia</taxon>
        <taxon>Cytophagales</taxon>
        <taxon>Shiellaceae</taxon>
        <taxon>Shiella</taxon>
    </lineage>
</organism>
<feature type="binding site" evidence="7">
    <location>
        <position position="123"/>
    </location>
    <ligand>
        <name>substrate</name>
    </ligand>
</feature>
<gene>
    <name evidence="7 8" type="primary">trmB</name>
    <name evidence="8" type="ORF">QWY31_01020</name>
</gene>
<evidence type="ECO:0000256" key="4">
    <source>
        <dbReference type="ARBA" id="ARBA00022679"/>
    </source>
</evidence>
<dbReference type="Proteomes" id="UP001168552">
    <property type="component" value="Unassembled WGS sequence"/>
</dbReference>